<protein>
    <submittedName>
        <fullName evidence="1">Uncharacterized protein</fullName>
    </submittedName>
</protein>
<comment type="caution">
    <text evidence="1">The sequence shown here is derived from an EMBL/GenBank/DDBJ whole genome shotgun (WGS) entry which is preliminary data.</text>
</comment>
<accession>A0ABQ5G9V8</accession>
<evidence type="ECO:0000313" key="1">
    <source>
        <dbReference type="EMBL" id="GJT71854.1"/>
    </source>
</evidence>
<dbReference type="EMBL" id="BQNB010018203">
    <property type="protein sequence ID" value="GJT71854.1"/>
    <property type="molecule type" value="Genomic_DNA"/>
</dbReference>
<reference evidence="1" key="2">
    <citation type="submission" date="2022-01" db="EMBL/GenBank/DDBJ databases">
        <authorList>
            <person name="Yamashiro T."/>
            <person name="Shiraishi A."/>
            <person name="Satake H."/>
            <person name="Nakayama K."/>
        </authorList>
    </citation>
    <scope>NUCLEOTIDE SEQUENCE</scope>
</reference>
<reference evidence="1" key="1">
    <citation type="journal article" date="2022" name="Int. J. Mol. Sci.">
        <title>Draft Genome of Tanacetum Coccineum: Genomic Comparison of Closely Related Tanacetum-Family Plants.</title>
        <authorList>
            <person name="Yamashiro T."/>
            <person name="Shiraishi A."/>
            <person name="Nakayama K."/>
            <person name="Satake H."/>
        </authorList>
    </citation>
    <scope>NUCLEOTIDE SEQUENCE</scope>
</reference>
<dbReference type="Proteomes" id="UP001151760">
    <property type="component" value="Unassembled WGS sequence"/>
</dbReference>
<proteinExistence type="predicted"/>
<sequence>MNQNFYEPNLCYNSKSSGFDQYQPPQHTVIHQPPQVTSVQARENLMKSIQTFLKKFNRISFRETPKVLSLAWEKFFEIQHAFREKQHQPKDIQELLQKLLKDLQIISEELAEYINSPSWNCPAFYDDDDEYTIQYREYLENSSNAIAPVLPTEEPDNSLSMGDEHLSTILETESDKLIKSSVENLVPIPSESEDFFDNESECDVPVCDDFTTFSNPLFDYDDDVSSKNISSKIDPHHFNAESDLIESLLNQDILTVSYPKIDYLLEEFSGELTHINLIPPGIVDTDFDPKEEIRLIKELLYDNSSPRPPCMVVKCRSPCSLYYLWAEIERSVLIGPEVSEREGDKFFAYFVGKILGGDQLLVILCGYSTKSLELGTSFLSMTMFFALDQGIRYVSIVILSFMNASQLVCPAIYACGDSLLLTQLCCDDIHDVTPRVSALAGCDIDVKEAGLHCNVISRGRVENGIMELNFVRTEYQLADMFTKALPEDRFQYLVRRIGMRCLTPAELEVLANESA</sequence>
<gene>
    <name evidence="1" type="ORF">Tco_1031140</name>
</gene>
<organism evidence="1 2">
    <name type="scientific">Tanacetum coccineum</name>
    <dbReference type="NCBI Taxonomy" id="301880"/>
    <lineage>
        <taxon>Eukaryota</taxon>
        <taxon>Viridiplantae</taxon>
        <taxon>Streptophyta</taxon>
        <taxon>Embryophyta</taxon>
        <taxon>Tracheophyta</taxon>
        <taxon>Spermatophyta</taxon>
        <taxon>Magnoliopsida</taxon>
        <taxon>eudicotyledons</taxon>
        <taxon>Gunneridae</taxon>
        <taxon>Pentapetalae</taxon>
        <taxon>asterids</taxon>
        <taxon>campanulids</taxon>
        <taxon>Asterales</taxon>
        <taxon>Asteraceae</taxon>
        <taxon>Asteroideae</taxon>
        <taxon>Anthemideae</taxon>
        <taxon>Anthemidinae</taxon>
        <taxon>Tanacetum</taxon>
    </lineage>
</organism>
<keyword evidence="2" id="KW-1185">Reference proteome</keyword>
<evidence type="ECO:0000313" key="2">
    <source>
        <dbReference type="Proteomes" id="UP001151760"/>
    </source>
</evidence>
<name>A0ABQ5G9V8_9ASTR</name>